<evidence type="ECO:0000313" key="2">
    <source>
        <dbReference type="EMBL" id="KAB0475093.1"/>
    </source>
</evidence>
<gene>
    <name evidence="2" type="ORF">F7Q91_20600</name>
</gene>
<reference evidence="2 3" key="1">
    <citation type="submission" date="2019-09" db="EMBL/GenBank/DDBJ databases">
        <title>Draft genome sequences of 48 bacterial type strains from the CCUG.</title>
        <authorList>
            <person name="Tunovic T."/>
            <person name="Pineiro-Iglesias B."/>
            <person name="Unosson C."/>
            <person name="Inganas E."/>
            <person name="Ohlen M."/>
            <person name="Cardew S."/>
            <person name="Jensie-Markopoulos S."/>
            <person name="Salva-Serra F."/>
            <person name="Jaen-Luchoro D."/>
            <person name="Karlsson R."/>
            <person name="Svensson-Stadler L."/>
            <person name="Chun J."/>
            <person name="Moore E."/>
        </authorList>
    </citation>
    <scope>NUCLEOTIDE SEQUENCE [LARGE SCALE GENOMIC DNA]</scope>
    <source>
        <strain evidence="2 3">CCUG 48643</strain>
    </source>
</reference>
<dbReference type="Proteomes" id="UP000423756">
    <property type="component" value="Unassembled WGS sequence"/>
</dbReference>
<organism evidence="2 3">
    <name type="scientific">Vibrio chagasii</name>
    <dbReference type="NCBI Taxonomy" id="170679"/>
    <lineage>
        <taxon>Bacteria</taxon>
        <taxon>Pseudomonadati</taxon>
        <taxon>Pseudomonadota</taxon>
        <taxon>Gammaproteobacteria</taxon>
        <taxon>Vibrionales</taxon>
        <taxon>Vibrionaceae</taxon>
        <taxon>Vibrio</taxon>
    </lineage>
</organism>
<keyword evidence="1" id="KW-0472">Membrane</keyword>
<sequence>MNPYLVYSSLLMVLSIIIFFVWKKVISDKIKSDLKSWFESLKPSAQCHIKTSVQLAITLFFSLLPAILAAMSKGSQSVNWLEILISDLKDGSVFVYTPAFLAQFFILTFTHEFKNSDGINFIYKIVLLSSFYACFMGSMTYAGFIDRGVFNFGDEKLALPSTVDWSVIFTTLLSWYYCTYKVTYVPKSTKKTYKEQEERANQKFDEVMNNAKN</sequence>
<name>A0A7V7NQN6_9VIBR</name>
<comment type="caution">
    <text evidence="2">The sequence shown here is derived from an EMBL/GenBank/DDBJ whole genome shotgun (WGS) entry which is preliminary data.</text>
</comment>
<keyword evidence="1" id="KW-1133">Transmembrane helix</keyword>
<feature type="transmembrane region" description="Helical" evidence="1">
    <location>
        <begin position="91"/>
        <end position="109"/>
    </location>
</feature>
<feature type="transmembrane region" description="Helical" evidence="1">
    <location>
        <begin position="47"/>
        <end position="71"/>
    </location>
</feature>
<dbReference type="AlphaFoldDB" id="A0A7V7NQN6"/>
<keyword evidence="1" id="KW-0812">Transmembrane</keyword>
<feature type="transmembrane region" description="Helical" evidence="1">
    <location>
        <begin position="6"/>
        <end position="26"/>
    </location>
</feature>
<protein>
    <submittedName>
        <fullName evidence="2">Uncharacterized protein</fullName>
    </submittedName>
</protein>
<dbReference type="GeneID" id="77343677"/>
<feature type="transmembrane region" description="Helical" evidence="1">
    <location>
        <begin position="121"/>
        <end position="145"/>
    </location>
</feature>
<evidence type="ECO:0000313" key="3">
    <source>
        <dbReference type="Proteomes" id="UP000423756"/>
    </source>
</evidence>
<evidence type="ECO:0000256" key="1">
    <source>
        <dbReference type="SAM" id="Phobius"/>
    </source>
</evidence>
<feature type="transmembrane region" description="Helical" evidence="1">
    <location>
        <begin position="165"/>
        <end position="184"/>
    </location>
</feature>
<proteinExistence type="predicted"/>
<dbReference type="EMBL" id="VZPX01000055">
    <property type="protein sequence ID" value="KAB0475093.1"/>
    <property type="molecule type" value="Genomic_DNA"/>
</dbReference>
<accession>A0A7V7NQN6</accession>
<dbReference type="RefSeq" id="WP_137408653.1">
    <property type="nucleotide sequence ID" value="NZ_AP025466.1"/>
</dbReference>